<dbReference type="EC" id="6.1.1.14" evidence="10"/>
<dbReference type="GO" id="GO:0006426">
    <property type="term" value="P:glycyl-tRNA aminoacylation"/>
    <property type="evidence" value="ECO:0007669"/>
    <property type="project" value="UniProtKB-UniRule"/>
</dbReference>
<gene>
    <name evidence="10" type="primary">glyS</name>
    <name evidence="12" type="ORF">EJN90_12775</name>
</gene>
<feature type="domain" description="DALR anticodon binding" evidence="11">
    <location>
        <begin position="583"/>
        <end position="671"/>
    </location>
</feature>
<dbReference type="InterPro" id="IPR006194">
    <property type="entry name" value="Gly-tRNA-synth_heterodimer"/>
</dbReference>
<dbReference type="Pfam" id="PF02092">
    <property type="entry name" value="tRNA_synt_2f"/>
    <property type="match status" value="1"/>
</dbReference>
<evidence type="ECO:0000256" key="1">
    <source>
        <dbReference type="ARBA" id="ARBA00004496"/>
    </source>
</evidence>
<evidence type="ECO:0000256" key="4">
    <source>
        <dbReference type="ARBA" id="ARBA00022598"/>
    </source>
</evidence>
<evidence type="ECO:0000256" key="7">
    <source>
        <dbReference type="ARBA" id="ARBA00022917"/>
    </source>
</evidence>
<comment type="subunit">
    <text evidence="10">Tetramer of two alpha and two beta subunits.</text>
</comment>
<keyword evidence="3 10" id="KW-0963">Cytoplasm</keyword>
<dbReference type="SUPFAM" id="SSF109604">
    <property type="entry name" value="HD-domain/PDEase-like"/>
    <property type="match status" value="1"/>
</dbReference>
<sequence length="687" mass="78607">MSGTLLLEIGLEEVPARYVRSSSEQLKKRMENFLDSNRIEFGQIDIFGTPRRLAVIVRNLSDKQEDLHEKAKGPAKKIAVDSEGNWTKAALGFAKGQGVSAENLYFEELKGIEYVYANKEIKGLETNEVLKRLPEVIDSMSFPITMHWGNQTYEYIRPIHWIVSLLDDQVIPFSFLTIDSGRVSRGHRFLGQEAVIDHAESYSEKLKEQFVIADLDERKQMIIDQIHTIEKENNWIVPNDDCLMEEVVSLVEFPTAFYGTFDEKYLSLPEEVLITSMKDHQRYFEVTDSSGKLLPYFISVRNGNAEHIDMVKKGNRKVLTARLEDALFFFEEDQKQSIDDSLKKLENVSFHAKIGSIAQKTYNTGRLAESIADFVGLPDDAKETLRRAARVYNFDLVTNMVGEFPELQGIMGEKYALLKGENPEVAVAIREHFLPLSSDGALPETKVGAILAVADKLDSIISFFKQDMIPTGSNDPYALRRQMIGVVQIIEKFHWTLPFREFLKDALLEVYSVKEDAHSEQLIKDLIDFAKGRVQQKLQTYHVNHDIQDAIMESSENDLLVLIENGQVIYKHQKDENYKETIEALARVVNISHNVTKPFDVNSNLFETDSEKNLHVQVNHLKTVWKSATAEEKYTLLQEIAPYIHSFFDENMVMVENLDLRENRLNLLANLTELVLGFADVRKLITK</sequence>
<dbReference type="EMBL" id="CP034465">
    <property type="protein sequence ID" value="AZP05451.1"/>
    <property type="molecule type" value="Genomic_DNA"/>
</dbReference>
<evidence type="ECO:0000313" key="12">
    <source>
        <dbReference type="EMBL" id="AZP05451.1"/>
    </source>
</evidence>
<evidence type="ECO:0000256" key="6">
    <source>
        <dbReference type="ARBA" id="ARBA00022840"/>
    </source>
</evidence>
<dbReference type="RefSeq" id="WP_126111867.1">
    <property type="nucleotide sequence ID" value="NZ_CP034465.1"/>
</dbReference>
<dbReference type="InterPro" id="IPR008909">
    <property type="entry name" value="DALR_anticod-bd"/>
</dbReference>
<dbReference type="PROSITE" id="PS50861">
    <property type="entry name" value="AA_TRNA_LIGASE_II_GLYAB"/>
    <property type="match status" value="1"/>
</dbReference>
<keyword evidence="6 10" id="KW-0067">ATP-binding</keyword>
<dbReference type="AlphaFoldDB" id="A0A3Q9BM73"/>
<dbReference type="GO" id="GO:0004820">
    <property type="term" value="F:glycine-tRNA ligase activity"/>
    <property type="evidence" value="ECO:0007669"/>
    <property type="project" value="UniProtKB-UniRule"/>
</dbReference>
<dbReference type="Pfam" id="PF05746">
    <property type="entry name" value="DALR_1"/>
    <property type="match status" value="1"/>
</dbReference>
<dbReference type="GO" id="GO:0005829">
    <property type="term" value="C:cytosol"/>
    <property type="evidence" value="ECO:0007669"/>
    <property type="project" value="TreeGrafter"/>
</dbReference>
<comment type="similarity">
    <text evidence="2 10">Belongs to the class-II aminoacyl-tRNA synthetase family.</text>
</comment>
<evidence type="ECO:0000256" key="10">
    <source>
        <dbReference type="HAMAP-Rule" id="MF_00255"/>
    </source>
</evidence>
<dbReference type="NCBIfam" id="TIGR00211">
    <property type="entry name" value="glyS"/>
    <property type="match status" value="1"/>
</dbReference>
<evidence type="ECO:0000259" key="11">
    <source>
        <dbReference type="Pfam" id="PF05746"/>
    </source>
</evidence>
<proteinExistence type="inferred from homology"/>
<evidence type="ECO:0000256" key="3">
    <source>
        <dbReference type="ARBA" id="ARBA00022490"/>
    </source>
</evidence>
<keyword evidence="7 10" id="KW-0648">Protein biosynthesis</keyword>
<comment type="subcellular location">
    <subcellularLocation>
        <location evidence="1 10">Cytoplasm</location>
    </subcellularLocation>
</comment>
<dbReference type="HAMAP" id="MF_00255">
    <property type="entry name" value="Gly_tRNA_synth_beta"/>
    <property type="match status" value="1"/>
</dbReference>
<evidence type="ECO:0000313" key="13">
    <source>
        <dbReference type="Proteomes" id="UP000273326"/>
    </source>
</evidence>
<dbReference type="PANTHER" id="PTHR30075">
    <property type="entry name" value="GLYCYL-TRNA SYNTHETASE"/>
    <property type="match status" value="1"/>
</dbReference>
<dbReference type="GO" id="GO:0006420">
    <property type="term" value="P:arginyl-tRNA aminoacylation"/>
    <property type="evidence" value="ECO:0007669"/>
    <property type="project" value="InterPro"/>
</dbReference>
<keyword evidence="13" id="KW-1185">Reference proteome</keyword>
<protein>
    <recommendedName>
        <fullName evidence="10">Glycine--tRNA ligase beta subunit</fullName>
        <ecNumber evidence="10">6.1.1.14</ecNumber>
    </recommendedName>
    <alternativeName>
        <fullName evidence="10">Glycyl-tRNA synthetase beta subunit</fullName>
        <shortName evidence="10">GlyRS</shortName>
    </alternativeName>
</protein>
<comment type="catalytic activity">
    <reaction evidence="9 10">
        <text>tRNA(Gly) + glycine + ATP = glycyl-tRNA(Gly) + AMP + diphosphate</text>
        <dbReference type="Rhea" id="RHEA:16013"/>
        <dbReference type="Rhea" id="RHEA-COMP:9664"/>
        <dbReference type="Rhea" id="RHEA-COMP:9683"/>
        <dbReference type="ChEBI" id="CHEBI:30616"/>
        <dbReference type="ChEBI" id="CHEBI:33019"/>
        <dbReference type="ChEBI" id="CHEBI:57305"/>
        <dbReference type="ChEBI" id="CHEBI:78442"/>
        <dbReference type="ChEBI" id="CHEBI:78522"/>
        <dbReference type="ChEBI" id="CHEBI:456215"/>
        <dbReference type="EC" id="6.1.1.14"/>
    </reaction>
</comment>
<dbReference type="OrthoDB" id="9775440at2"/>
<keyword evidence="4 10" id="KW-0436">Ligase</keyword>
<reference evidence="13" key="1">
    <citation type="submission" date="2018-12" db="EMBL/GenBank/DDBJ databases">
        <title>Complete genome sequencing of Jeotgalibaca sp. H21T32.</title>
        <authorList>
            <person name="Bae J.-W."/>
            <person name="Lee S.-Y."/>
        </authorList>
    </citation>
    <scope>NUCLEOTIDE SEQUENCE [LARGE SCALE GENOMIC DNA]</scope>
    <source>
        <strain evidence="13">H21T32</strain>
    </source>
</reference>
<keyword evidence="8 10" id="KW-0030">Aminoacyl-tRNA synthetase</keyword>
<dbReference type="GO" id="GO:0004814">
    <property type="term" value="F:arginine-tRNA ligase activity"/>
    <property type="evidence" value="ECO:0007669"/>
    <property type="project" value="InterPro"/>
</dbReference>
<evidence type="ECO:0000256" key="9">
    <source>
        <dbReference type="ARBA" id="ARBA00047937"/>
    </source>
</evidence>
<dbReference type="KEGG" id="jeh:EJN90_12775"/>
<name>A0A3Q9BM73_9LACT</name>
<evidence type="ECO:0000256" key="2">
    <source>
        <dbReference type="ARBA" id="ARBA00008226"/>
    </source>
</evidence>
<evidence type="ECO:0000256" key="8">
    <source>
        <dbReference type="ARBA" id="ARBA00023146"/>
    </source>
</evidence>
<organism evidence="12 13">
    <name type="scientific">Jeotgalibaca ciconiae</name>
    <dbReference type="NCBI Taxonomy" id="2496265"/>
    <lineage>
        <taxon>Bacteria</taxon>
        <taxon>Bacillati</taxon>
        <taxon>Bacillota</taxon>
        <taxon>Bacilli</taxon>
        <taxon>Lactobacillales</taxon>
        <taxon>Carnobacteriaceae</taxon>
        <taxon>Jeotgalibaca</taxon>
    </lineage>
</organism>
<dbReference type="PANTHER" id="PTHR30075:SF2">
    <property type="entry name" value="GLYCINE--TRNA LIGASE, CHLOROPLASTIC_MITOCHONDRIAL 2"/>
    <property type="match status" value="1"/>
</dbReference>
<keyword evidence="5 10" id="KW-0547">Nucleotide-binding</keyword>
<accession>A0A3Q9BM73</accession>
<dbReference type="InterPro" id="IPR015944">
    <property type="entry name" value="Gly-tRNA-synth_bsu"/>
</dbReference>
<dbReference type="PRINTS" id="PR01045">
    <property type="entry name" value="TRNASYNTHGB"/>
</dbReference>
<dbReference type="Proteomes" id="UP000273326">
    <property type="component" value="Chromosome"/>
</dbReference>
<dbReference type="GO" id="GO:0005524">
    <property type="term" value="F:ATP binding"/>
    <property type="evidence" value="ECO:0007669"/>
    <property type="project" value="UniProtKB-UniRule"/>
</dbReference>
<evidence type="ECO:0000256" key="5">
    <source>
        <dbReference type="ARBA" id="ARBA00022741"/>
    </source>
</evidence>